<evidence type="ECO:0000256" key="2">
    <source>
        <dbReference type="SAM" id="MobiDB-lite"/>
    </source>
</evidence>
<evidence type="ECO:0000259" key="3">
    <source>
        <dbReference type="PROSITE" id="PS51127"/>
    </source>
</evidence>
<feature type="domain" description="Big-1" evidence="3">
    <location>
        <begin position="244"/>
        <end position="339"/>
    </location>
</feature>
<keyword evidence="5" id="KW-1185">Reference proteome</keyword>
<name>A0AA37SVD1_9ALTE</name>
<feature type="domain" description="Big-1" evidence="3">
    <location>
        <begin position="50"/>
        <end position="146"/>
    </location>
</feature>
<dbReference type="PROSITE" id="PS51257">
    <property type="entry name" value="PROKAR_LIPOPROTEIN"/>
    <property type="match status" value="1"/>
</dbReference>
<dbReference type="SUPFAM" id="SSF49373">
    <property type="entry name" value="Invasin/intimin cell-adhesion fragments"/>
    <property type="match status" value="5"/>
</dbReference>
<comment type="similarity">
    <text evidence="1">Belongs to the intimin/invasin family.</text>
</comment>
<evidence type="ECO:0000313" key="5">
    <source>
        <dbReference type="Proteomes" id="UP001156601"/>
    </source>
</evidence>
<comment type="caution">
    <text evidence="4">The sequence shown here is derived from an EMBL/GenBank/DDBJ whole genome shotgun (WGS) entry which is preliminary data.</text>
</comment>
<dbReference type="InterPro" id="IPR051715">
    <property type="entry name" value="Intimin-Invasin_domain"/>
</dbReference>
<dbReference type="PROSITE" id="PS51127">
    <property type="entry name" value="BIG1"/>
    <property type="match status" value="3"/>
</dbReference>
<dbReference type="SMART" id="SM00634">
    <property type="entry name" value="BID_1"/>
    <property type="match status" value="3"/>
</dbReference>
<sequence>MKHSIRIFGLLAVALFLFACGGGGEPLERTNNGNTPTPPVTPSEPVVSLSLSMVNAEGDVSTQVDDGSPLTLRATLSDQDGNTINNELVTFSFNQPGLARFDNDTGTALTNENGVASINIYAEALAGSGTISATIDAGASDDIGFTSTGTRQQEASSLELFANIVQLPSSGSDSVELIAVVKNDKNILLNNIPMTFSADQNASLSSVDLSTGEDGTARALLSTQNDPENRVITVVATTGDLSQEINISVVGTEINVNGASSIIIDDVSPITIIVSDSDGVGIANQDIILSTDLGALSTEIAKTGANGQVTVEFSSSVSGEATITASALNASTSFNVEIQQDDFSFVDLPTQEIELNAPEDISLRWFKNSTPFANGDIVVTASRGTISVNGADINTTTTDSDGIAVIQIQSAFAGPASISAVGTDSDGETVTARATIEFIATEPNSIAVDATPDLIGPEGQTSTITAIVRDSAGNLVKGSIVDFTIVADSTGGSISPNTATTDSNGIASTVYTSNAVSSENGILIRAFSGNAQGETALTVGDRAFDISLGTGNLIQSPDDASYLKEFAVFVTDAAGRPVNDADLTASGTPSLRNAYRKGFWLWNTDENVWQTFVTAVCDSEDSIIEANNRLDMGEDLNDDGQLTPGNVATVSFKDGVARTNEFGQATIEIRYAKQFAPWVTIDAKVFGQSLGTESSEFQRYTLTVAADDLTERSTPPPPNPFGQSANCNDLD</sequence>
<feature type="domain" description="Big-1" evidence="3">
    <location>
        <begin position="436"/>
        <end position="542"/>
    </location>
</feature>
<feature type="region of interest" description="Disordered" evidence="2">
    <location>
        <begin position="709"/>
        <end position="731"/>
    </location>
</feature>
<dbReference type="PANTHER" id="PTHR39576:SF2">
    <property type="entry name" value="ATTACHING AND EFFACING PROTEIN HOMOLOG-RELATED"/>
    <property type="match status" value="1"/>
</dbReference>
<organism evidence="4 5">
    <name type="scientific">Agaribacter marinus</name>
    <dbReference type="NCBI Taxonomy" id="1431249"/>
    <lineage>
        <taxon>Bacteria</taxon>
        <taxon>Pseudomonadati</taxon>
        <taxon>Pseudomonadota</taxon>
        <taxon>Gammaproteobacteria</taxon>
        <taxon>Alteromonadales</taxon>
        <taxon>Alteromonadaceae</taxon>
        <taxon>Agaribacter</taxon>
    </lineage>
</organism>
<dbReference type="GO" id="GO:0009279">
    <property type="term" value="C:cell outer membrane"/>
    <property type="evidence" value="ECO:0007669"/>
    <property type="project" value="TreeGrafter"/>
</dbReference>
<dbReference type="InterPro" id="IPR003344">
    <property type="entry name" value="Big_1_dom"/>
</dbReference>
<dbReference type="Proteomes" id="UP001156601">
    <property type="component" value="Unassembled WGS sequence"/>
</dbReference>
<dbReference type="InterPro" id="IPR008964">
    <property type="entry name" value="Invasin/intimin_cell_adhesion"/>
</dbReference>
<dbReference type="AlphaFoldDB" id="A0AA37SVD1"/>
<dbReference type="Pfam" id="PF02369">
    <property type="entry name" value="Big_1"/>
    <property type="match status" value="1"/>
</dbReference>
<feature type="compositionally biased region" description="Polar residues" evidence="2">
    <location>
        <begin position="721"/>
        <end position="731"/>
    </location>
</feature>
<proteinExistence type="inferred from homology"/>
<evidence type="ECO:0000313" key="4">
    <source>
        <dbReference type="EMBL" id="GLR70153.1"/>
    </source>
</evidence>
<reference evidence="4" key="2">
    <citation type="submission" date="2023-01" db="EMBL/GenBank/DDBJ databases">
        <title>Draft genome sequence of Agaribacter marinus strain NBRC 110023.</title>
        <authorList>
            <person name="Sun Q."/>
            <person name="Mori K."/>
        </authorList>
    </citation>
    <scope>NUCLEOTIDE SEQUENCE</scope>
    <source>
        <strain evidence="4">NBRC 110023</strain>
    </source>
</reference>
<dbReference type="RefSeq" id="WP_284216457.1">
    <property type="nucleotide sequence ID" value="NZ_BSOT01000005.1"/>
</dbReference>
<dbReference type="InterPro" id="IPR013783">
    <property type="entry name" value="Ig-like_fold"/>
</dbReference>
<dbReference type="EMBL" id="BSOT01000005">
    <property type="protein sequence ID" value="GLR70153.1"/>
    <property type="molecule type" value="Genomic_DNA"/>
</dbReference>
<accession>A0AA37SVD1</accession>
<gene>
    <name evidence="4" type="ORF">GCM10007852_10610</name>
</gene>
<reference evidence="4" key="1">
    <citation type="journal article" date="2014" name="Int. J. Syst. Evol. Microbiol.">
        <title>Complete genome sequence of Corynebacterium casei LMG S-19264T (=DSM 44701T), isolated from a smear-ripened cheese.</title>
        <authorList>
            <consortium name="US DOE Joint Genome Institute (JGI-PGF)"/>
            <person name="Walter F."/>
            <person name="Albersmeier A."/>
            <person name="Kalinowski J."/>
            <person name="Ruckert C."/>
        </authorList>
    </citation>
    <scope>NUCLEOTIDE SEQUENCE</scope>
    <source>
        <strain evidence="4">NBRC 110023</strain>
    </source>
</reference>
<evidence type="ECO:0000256" key="1">
    <source>
        <dbReference type="ARBA" id="ARBA00010116"/>
    </source>
</evidence>
<dbReference type="Gene3D" id="2.60.40.10">
    <property type="entry name" value="Immunoglobulins"/>
    <property type="match status" value="4"/>
</dbReference>
<protein>
    <recommendedName>
        <fullName evidence="3">Big-1 domain-containing protein</fullName>
    </recommendedName>
</protein>
<dbReference type="PANTHER" id="PTHR39576">
    <property type="entry name" value="ATTACHING AND EFFACING PROTEIN HOMOLOG-RELATED-RELATED"/>
    <property type="match status" value="1"/>
</dbReference>